<keyword evidence="2" id="KW-1185">Reference proteome</keyword>
<evidence type="ECO:0000313" key="2">
    <source>
        <dbReference type="Proteomes" id="UP000016426"/>
    </source>
</evidence>
<protein>
    <recommendedName>
        <fullName evidence="3">Head decoration protein</fullName>
    </recommendedName>
</protein>
<evidence type="ECO:0008006" key="3">
    <source>
        <dbReference type="Google" id="ProtNLM"/>
    </source>
</evidence>
<dbReference type="Pfam" id="PF02924">
    <property type="entry name" value="HDPD"/>
    <property type="match status" value="1"/>
</dbReference>
<name>A0ABP2XM99_9NEIS</name>
<organism evidence="1 2">
    <name type="scientific">Pseudogulbenkiania ferrooxidans EGD-HP2</name>
    <dbReference type="NCBI Taxonomy" id="1388764"/>
    <lineage>
        <taxon>Bacteria</taxon>
        <taxon>Pseudomonadati</taxon>
        <taxon>Pseudomonadota</taxon>
        <taxon>Betaproteobacteria</taxon>
        <taxon>Neisseriales</taxon>
        <taxon>Chromobacteriaceae</taxon>
        <taxon>Pseudogulbenkiania</taxon>
    </lineage>
</organism>
<dbReference type="Proteomes" id="UP000016426">
    <property type="component" value="Unassembled WGS sequence"/>
</dbReference>
<dbReference type="Gene3D" id="2.40.300.10">
    <property type="entry name" value="Head decoration protein D"/>
    <property type="match status" value="1"/>
</dbReference>
<proteinExistence type="predicted"/>
<gene>
    <name evidence="1" type="ORF">O166_06525</name>
</gene>
<comment type="caution">
    <text evidence="1">The sequence shown here is derived from an EMBL/GenBank/DDBJ whole genome shotgun (WGS) entry which is preliminary data.</text>
</comment>
<evidence type="ECO:0000313" key="1">
    <source>
        <dbReference type="EMBL" id="ERE07139.1"/>
    </source>
</evidence>
<dbReference type="EMBL" id="AVPH01000212">
    <property type="protein sequence ID" value="ERE07139.1"/>
    <property type="molecule type" value="Genomic_DNA"/>
</dbReference>
<sequence>MHAQLKTEGSYQPTAILAGDAGDALVRKVVIPAGQILKEGAVLGIITATKKAVLSTAAATDGSQTPDQILAYDVDASAGDVEAMAYWTGTFNTPALTLGAGHTVDSVFQTLRGKGIYLA</sequence>
<reference evidence="1 2" key="1">
    <citation type="journal article" date="2013" name="Genome Announc.">
        <title>Genome Sequence of the Pigment-Producing Bacterium Pseudogulbenkiania ferrooxidans, Isolated from Loktak Lake.</title>
        <authorList>
            <person name="Puranik S."/>
            <person name="Talkal R."/>
            <person name="Qureshi A."/>
            <person name="Khardenavis A."/>
            <person name="Kapley A."/>
            <person name="Purohit H.J."/>
        </authorList>
    </citation>
    <scope>NUCLEOTIDE SEQUENCE [LARGE SCALE GENOMIC DNA]</scope>
    <source>
        <strain evidence="1 2">EGD-HP2</strain>
    </source>
</reference>
<dbReference type="InterPro" id="IPR004195">
    <property type="entry name" value="Head_decoration_D"/>
</dbReference>
<dbReference type="RefSeq" id="WP_021476734.1">
    <property type="nucleotide sequence ID" value="NZ_AVPH01000212.1"/>
</dbReference>
<accession>A0ABP2XM99</accession>